<proteinExistence type="predicted"/>
<accession>A0A1W1DIC0</accession>
<gene>
    <name evidence="1" type="ORF">MNB_SUP05-13-106</name>
</gene>
<dbReference type="AlphaFoldDB" id="A0A1W1DIC0"/>
<dbReference type="EMBL" id="FPHU01000129">
    <property type="protein sequence ID" value="SFV81071.1"/>
    <property type="molecule type" value="Genomic_DNA"/>
</dbReference>
<reference evidence="1" key="1">
    <citation type="submission" date="2016-10" db="EMBL/GenBank/DDBJ databases">
        <authorList>
            <person name="de Groot N.N."/>
        </authorList>
    </citation>
    <scope>NUCLEOTIDE SEQUENCE</scope>
</reference>
<organism evidence="1">
    <name type="scientific">hydrothermal vent metagenome</name>
    <dbReference type="NCBI Taxonomy" id="652676"/>
    <lineage>
        <taxon>unclassified sequences</taxon>
        <taxon>metagenomes</taxon>
        <taxon>ecological metagenomes</taxon>
    </lineage>
</organism>
<name>A0A1W1DIC0_9ZZZZ</name>
<sequence length="171" mass="18134">MSLPTKLISISSPCGGPGLLTENFNFSASVTSVALAFSCFNSSLEDPTLSPEGESSIVNLATCVKYFPISAVIESKSSPTTSAIKASTCLLTDSIRFKEVPTGICNLALMVSTPIAGNSTNFICVIAKYSDEASIKVNTTTTAYRQLSIVFKKPSNHRSTLSNQTLVFPFS</sequence>
<evidence type="ECO:0000313" key="1">
    <source>
        <dbReference type="EMBL" id="SFV81071.1"/>
    </source>
</evidence>
<protein>
    <submittedName>
        <fullName evidence="1">Uncharacterized protein</fullName>
    </submittedName>
</protein>